<accession>A0AAU6U7E1</accession>
<evidence type="ECO:0000256" key="1">
    <source>
        <dbReference type="SAM" id="MobiDB-lite"/>
    </source>
</evidence>
<feature type="compositionally biased region" description="Basic and acidic residues" evidence="1">
    <location>
        <begin position="184"/>
        <end position="205"/>
    </location>
</feature>
<name>A0AAU6U7E1_UNCXX</name>
<dbReference type="AlphaFoldDB" id="A0AAU6U7E1"/>
<evidence type="ECO:0000313" key="2">
    <source>
        <dbReference type="EMBL" id="XAG69146.1"/>
    </source>
</evidence>
<reference evidence="2" key="1">
    <citation type="submission" date="2022-03" db="EMBL/GenBank/DDBJ databases">
        <title>Sea Food Isolates.</title>
        <authorList>
            <person name="Li c."/>
        </authorList>
    </citation>
    <scope>NUCLEOTIDE SEQUENCE</scope>
    <source>
        <strain evidence="2">19CA06SA08-2</strain>
    </source>
</reference>
<feature type="region of interest" description="Disordered" evidence="1">
    <location>
        <begin position="184"/>
        <end position="206"/>
    </location>
</feature>
<gene>
    <name evidence="2" type="ORF">MRM75_21590</name>
</gene>
<proteinExistence type="predicted"/>
<organism evidence="2">
    <name type="scientific">bacterium 19CA06SA08-2</name>
    <dbReference type="NCBI Taxonomy" id="2920658"/>
    <lineage>
        <taxon>Bacteria</taxon>
    </lineage>
</organism>
<dbReference type="EMBL" id="CP095353">
    <property type="protein sequence ID" value="XAG69146.1"/>
    <property type="molecule type" value="Genomic_DNA"/>
</dbReference>
<sequence>MTPSPASAQTNNVRQIFQGPVENVAGRDVVITNELGGRALTQNERIELNKLVGRLADDFGQEGWKTWQFLHQTIGVNKIGEMRLEHLKPAQVLLQLMLEAKEAESANTESAAWYQEHLSSERKLQEQGRVLIQLRSTVAQWEKLGQSLRQERDQLKLALDRQLNVSNQQGREIQSLAAEVKRLQQRSAREAQEHRHAEAENDRAARRAAGLQQQIDSLVAGNSRAAQELIQAQGKAQQAQKVVSRLRGTLICSSILAVLAIGAISLQARQLADDLVQAKVLRPECQYGGATYSWGTRLKTPTGMQKCVKSRTGQYLWQPDNR</sequence>
<protein>
    <submittedName>
        <fullName evidence="2">Uncharacterized protein</fullName>
    </submittedName>
</protein>